<dbReference type="RefSeq" id="WP_304542932.1">
    <property type="nucleotide sequence ID" value="NZ_JARPTC010000015.1"/>
</dbReference>
<sequence length="144" mass="16121">MFHIKILLATDGSDNSIRASDYIIKLSGYGLKLEVTVLSVIPLTKDMSIYLGVNEDEYNRLSDIRVRSIFEPFEEAFNKYENIKASFITVNGEIPEAIVSFANEGQYDQIIIGSRGLSNVKEFFLGSVSHKVVRLAQCPVVIVK</sequence>
<dbReference type="EMBL" id="JARPTC010000015">
    <property type="protein sequence ID" value="MDO7787689.1"/>
    <property type="molecule type" value="Genomic_DNA"/>
</dbReference>
<organism evidence="3 4">
    <name type="scientific">Desulforamulus aquiferis</name>
    <dbReference type="NCBI Taxonomy" id="1397668"/>
    <lineage>
        <taxon>Bacteria</taxon>
        <taxon>Bacillati</taxon>
        <taxon>Bacillota</taxon>
        <taxon>Clostridia</taxon>
        <taxon>Eubacteriales</taxon>
        <taxon>Peptococcaceae</taxon>
        <taxon>Desulforamulus</taxon>
    </lineage>
</organism>
<dbReference type="Gene3D" id="3.40.50.620">
    <property type="entry name" value="HUPs"/>
    <property type="match status" value="1"/>
</dbReference>
<comment type="caution">
    <text evidence="3">The sequence shown here is derived from an EMBL/GenBank/DDBJ whole genome shotgun (WGS) entry which is preliminary data.</text>
</comment>
<dbReference type="PANTHER" id="PTHR46268:SF6">
    <property type="entry name" value="UNIVERSAL STRESS PROTEIN UP12"/>
    <property type="match status" value="1"/>
</dbReference>
<dbReference type="Pfam" id="PF00582">
    <property type="entry name" value="Usp"/>
    <property type="match status" value="1"/>
</dbReference>
<accession>A0AAW7ZEH9</accession>
<reference evidence="3" key="1">
    <citation type="journal article" date="2023" name="J. Hazard. Mater.">
        <title>Anaerobic biodegradation of pyrene and benzo[a]pyrene by a new sulfate-reducing Desulforamulus aquiferis strain DSA.</title>
        <authorList>
            <person name="Zhang Z."/>
            <person name="Sun J."/>
            <person name="Gong X."/>
            <person name="Wang C."/>
            <person name="Wang H."/>
        </authorList>
    </citation>
    <scope>NUCLEOTIDE SEQUENCE</scope>
    <source>
        <strain evidence="3">DSA</strain>
    </source>
</reference>
<proteinExistence type="inferred from homology"/>
<dbReference type="InterPro" id="IPR014729">
    <property type="entry name" value="Rossmann-like_a/b/a_fold"/>
</dbReference>
<protein>
    <submittedName>
        <fullName evidence="3">Universal stress protein</fullName>
    </submittedName>
</protein>
<dbReference type="SUPFAM" id="SSF52402">
    <property type="entry name" value="Adenine nucleotide alpha hydrolases-like"/>
    <property type="match status" value="1"/>
</dbReference>
<gene>
    <name evidence="3" type="ORF">P6N53_10715</name>
</gene>
<evidence type="ECO:0000259" key="2">
    <source>
        <dbReference type="Pfam" id="PF00582"/>
    </source>
</evidence>
<dbReference type="CDD" id="cd00293">
    <property type="entry name" value="USP-like"/>
    <property type="match status" value="1"/>
</dbReference>
<dbReference type="InterPro" id="IPR006015">
    <property type="entry name" value="Universal_stress_UspA"/>
</dbReference>
<keyword evidence="4" id="KW-1185">Reference proteome</keyword>
<reference evidence="3" key="2">
    <citation type="submission" date="2023-03" db="EMBL/GenBank/DDBJ databases">
        <authorList>
            <person name="Zhang Z."/>
        </authorList>
    </citation>
    <scope>NUCLEOTIDE SEQUENCE</scope>
    <source>
        <strain evidence="3">DSA</strain>
    </source>
</reference>
<dbReference type="PANTHER" id="PTHR46268">
    <property type="entry name" value="STRESS RESPONSE PROTEIN NHAX"/>
    <property type="match status" value="1"/>
</dbReference>
<evidence type="ECO:0000313" key="3">
    <source>
        <dbReference type="EMBL" id="MDO7787689.1"/>
    </source>
</evidence>
<name>A0AAW7ZEH9_9FIRM</name>
<comment type="similarity">
    <text evidence="1">Belongs to the universal stress protein A family.</text>
</comment>
<dbReference type="Proteomes" id="UP001172911">
    <property type="component" value="Unassembled WGS sequence"/>
</dbReference>
<dbReference type="InterPro" id="IPR006016">
    <property type="entry name" value="UspA"/>
</dbReference>
<dbReference type="AlphaFoldDB" id="A0AAW7ZEH9"/>
<evidence type="ECO:0000256" key="1">
    <source>
        <dbReference type="ARBA" id="ARBA00008791"/>
    </source>
</evidence>
<dbReference type="PRINTS" id="PR01438">
    <property type="entry name" value="UNVRSLSTRESS"/>
</dbReference>
<feature type="domain" description="UspA" evidence="2">
    <location>
        <begin position="5"/>
        <end position="144"/>
    </location>
</feature>
<evidence type="ECO:0000313" key="4">
    <source>
        <dbReference type="Proteomes" id="UP001172911"/>
    </source>
</evidence>